<comment type="caution">
    <text evidence="2">The sequence shown here is derived from an EMBL/GenBank/DDBJ whole genome shotgun (WGS) entry which is preliminary data.</text>
</comment>
<reference evidence="2 3" key="1">
    <citation type="journal article" date="2019" name="Environ. Microbiol.">
        <title>Species interactions and distinct microbial communities in high Arctic permafrost affected cryosols are associated with the CH4 and CO2 gas fluxes.</title>
        <authorList>
            <person name="Altshuler I."/>
            <person name="Hamel J."/>
            <person name="Turney S."/>
            <person name="Magnuson E."/>
            <person name="Levesque R."/>
            <person name="Greer C."/>
            <person name="Whyte L.G."/>
        </authorList>
    </citation>
    <scope>NUCLEOTIDE SEQUENCE [LARGE SCALE GENOMIC DNA]</scope>
    <source>
        <strain evidence="2 3">S9.3A</strain>
    </source>
</reference>
<name>A0A502D157_9MICO</name>
<dbReference type="Proteomes" id="UP000317722">
    <property type="component" value="Unassembled WGS sequence"/>
</dbReference>
<accession>A0A502D157</accession>
<keyword evidence="3" id="KW-1185">Reference proteome</keyword>
<feature type="compositionally biased region" description="Polar residues" evidence="1">
    <location>
        <begin position="104"/>
        <end position="115"/>
    </location>
</feature>
<dbReference type="OrthoDB" id="4870760at2"/>
<sequence length="115" mass="12145">MPPASVDPDRLRSLGAALGPLRECAREGAEEVLAPFPELGDRETQAALDGWVDQLADLLREIEATGSDLADRLRVAALNAVGPPAAAAHEEQDTRGEVAATGDAWTSTTPREGFR</sequence>
<protein>
    <submittedName>
        <fullName evidence="2">Uncharacterized protein</fullName>
    </submittedName>
</protein>
<dbReference type="EMBL" id="RCZM01000001">
    <property type="protein sequence ID" value="TPG19277.1"/>
    <property type="molecule type" value="Genomic_DNA"/>
</dbReference>
<organism evidence="2 3">
    <name type="scientific">Pedococcus bigeumensis</name>
    <dbReference type="NCBI Taxonomy" id="433644"/>
    <lineage>
        <taxon>Bacteria</taxon>
        <taxon>Bacillati</taxon>
        <taxon>Actinomycetota</taxon>
        <taxon>Actinomycetes</taxon>
        <taxon>Micrococcales</taxon>
        <taxon>Intrasporangiaceae</taxon>
        <taxon>Pedococcus</taxon>
    </lineage>
</organism>
<proteinExistence type="predicted"/>
<dbReference type="RefSeq" id="WP_140736921.1">
    <property type="nucleotide sequence ID" value="NZ_RCZM01000001.1"/>
</dbReference>
<evidence type="ECO:0000256" key="1">
    <source>
        <dbReference type="SAM" id="MobiDB-lite"/>
    </source>
</evidence>
<dbReference type="AlphaFoldDB" id="A0A502D157"/>
<evidence type="ECO:0000313" key="3">
    <source>
        <dbReference type="Proteomes" id="UP000317722"/>
    </source>
</evidence>
<feature type="region of interest" description="Disordered" evidence="1">
    <location>
        <begin position="84"/>
        <end position="115"/>
    </location>
</feature>
<evidence type="ECO:0000313" key="2">
    <source>
        <dbReference type="EMBL" id="TPG19277.1"/>
    </source>
</evidence>
<gene>
    <name evidence="2" type="ORF">EAH86_01885</name>
</gene>